<accession>A0AC61R6M3</accession>
<comment type="caution">
    <text evidence="1">The sequence shown here is derived from an EMBL/GenBank/DDBJ whole genome shotgun (WGS) entry which is preliminary data.</text>
</comment>
<dbReference type="Proteomes" id="UP000308836">
    <property type="component" value="Unassembled WGS sequence"/>
</dbReference>
<name>A0AC61R6M3_9FIRM</name>
<gene>
    <name evidence="1" type="ORF">E5336_07725</name>
</gene>
<evidence type="ECO:0000313" key="1">
    <source>
        <dbReference type="EMBL" id="TGY65711.1"/>
    </source>
</evidence>
<dbReference type="EMBL" id="SRYG01000014">
    <property type="protein sequence ID" value="TGY65711.1"/>
    <property type="molecule type" value="Genomic_DNA"/>
</dbReference>
<sequence length="253" mass="28680">MFVEERQMQILEELQQNGKVRVKDLSEKFSVTEDLIRKDLHTLEDAGKLKRIYGGAIVLKKNVHREVAAQRKNVNTESKKHIALKAYSLIKPGTIIFLDISTTSVQLAQLIAQNNLPVTVVSNMLEVVSVLAHSEVNTIMIGGELDYGRDGMIGTLAYEMLKRFRFDQAFVGVVGVNLDENEVTTYMANEGMTKRLVVQHAKERYMLCEVEKLNEEGNYKFADVSEFTGCILGYPISKERKAQFQELNVEVFD</sequence>
<protein>
    <submittedName>
        <fullName evidence="1">DeoR/GlpR transcriptional regulator</fullName>
    </submittedName>
</protein>
<evidence type="ECO:0000313" key="2">
    <source>
        <dbReference type="Proteomes" id="UP000308836"/>
    </source>
</evidence>
<organism evidence="1 2">
    <name type="scientific">Dubosiella muris</name>
    <dbReference type="NCBI Taxonomy" id="3038133"/>
    <lineage>
        <taxon>Bacteria</taxon>
        <taxon>Bacillati</taxon>
        <taxon>Bacillota</taxon>
        <taxon>Erysipelotrichia</taxon>
        <taxon>Erysipelotrichales</taxon>
        <taxon>Erysipelotrichaceae</taxon>
        <taxon>Dubosiella</taxon>
    </lineage>
</organism>
<proteinExistence type="predicted"/>
<keyword evidence="2" id="KW-1185">Reference proteome</keyword>
<reference evidence="1" key="1">
    <citation type="submission" date="2019-04" db="EMBL/GenBank/DDBJ databases">
        <title>Microbes associate with the intestines of laboratory mice.</title>
        <authorList>
            <person name="Navarre W."/>
            <person name="Wong E."/>
            <person name="Huang K."/>
            <person name="Tropini C."/>
            <person name="Ng K."/>
            <person name="Yu B."/>
        </authorList>
    </citation>
    <scope>NUCLEOTIDE SEQUENCE</scope>
    <source>
        <strain evidence="1">NM09_H32</strain>
    </source>
</reference>